<evidence type="ECO:0000313" key="2">
    <source>
        <dbReference type="Proteomes" id="UP000814128"/>
    </source>
</evidence>
<dbReference type="EMBL" id="MU273479">
    <property type="protein sequence ID" value="KAI0035800.1"/>
    <property type="molecule type" value="Genomic_DNA"/>
</dbReference>
<reference evidence="1" key="2">
    <citation type="journal article" date="2022" name="New Phytol.">
        <title>Evolutionary transition to the ectomycorrhizal habit in the genomes of a hyperdiverse lineage of mushroom-forming fungi.</title>
        <authorList>
            <person name="Looney B."/>
            <person name="Miyauchi S."/>
            <person name="Morin E."/>
            <person name="Drula E."/>
            <person name="Courty P.E."/>
            <person name="Kohler A."/>
            <person name="Kuo A."/>
            <person name="LaButti K."/>
            <person name="Pangilinan J."/>
            <person name="Lipzen A."/>
            <person name="Riley R."/>
            <person name="Andreopoulos W."/>
            <person name="He G."/>
            <person name="Johnson J."/>
            <person name="Nolan M."/>
            <person name="Tritt A."/>
            <person name="Barry K.W."/>
            <person name="Grigoriev I.V."/>
            <person name="Nagy L.G."/>
            <person name="Hibbett D."/>
            <person name="Henrissat B."/>
            <person name="Matheny P.B."/>
            <person name="Labbe J."/>
            <person name="Martin F.M."/>
        </authorList>
    </citation>
    <scope>NUCLEOTIDE SEQUENCE</scope>
    <source>
        <strain evidence="1">EC-137</strain>
    </source>
</reference>
<sequence>MASSSVLSSSAALRRAHAVASPQRTSSLSSLIWSLSATAPCLPSLPHSPPRTNAHRPPSLVHAPSPAHARAFSSTPARPRWTSRSKTESPQPAAGELAQEDVDVSGMTLEQQVEFIESLRRRAKVMNAYGLDIWDGPTETLDVMIPPPPWRLSGLRARLQNFAKNAAAMYQLMSDGFFRRRLSWLPIPFSPQIFLTSSTSRRAWLAPHRAQFVDLYKRMNSAVAAGDIPALRGLARDAFLKDLRARCETSRRAPHLQNWSLHTLHEARVLSVRAAPVYLAASAPRTGSRLAVQALVRFRSTQTLRVLDRTTGARVQGRGQWEPREVLEYFVFERRLWKEESAWLLRDRLFEDA</sequence>
<evidence type="ECO:0000313" key="1">
    <source>
        <dbReference type="EMBL" id="KAI0035800.1"/>
    </source>
</evidence>
<gene>
    <name evidence="1" type="ORF">K488DRAFT_82693</name>
</gene>
<protein>
    <submittedName>
        <fullName evidence="1">Uncharacterized protein</fullName>
    </submittedName>
</protein>
<comment type="caution">
    <text evidence="1">The sequence shown here is derived from an EMBL/GenBank/DDBJ whole genome shotgun (WGS) entry which is preliminary data.</text>
</comment>
<reference evidence="1" key="1">
    <citation type="submission" date="2021-02" db="EMBL/GenBank/DDBJ databases">
        <authorList>
            <consortium name="DOE Joint Genome Institute"/>
            <person name="Ahrendt S."/>
            <person name="Looney B.P."/>
            <person name="Miyauchi S."/>
            <person name="Morin E."/>
            <person name="Drula E."/>
            <person name="Courty P.E."/>
            <person name="Chicoki N."/>
            <person name="Fauchery L."/>
            <person name="Kohler A."/>
            <person name="Kuo A."/>
            <person name="Labutti K."/>
            <person name="Pangilinan J."/>
            <person name="Lipzen A."/>
            <person name="Riley R."/>
            <person name="Andreopoulos W."/>
            <person name="He G."/>
            <person name="Johnson J."/>
            <person name="Barry K.W."/>
            <person name="Grigoriev I.V."/>
            <person name="Nagy L."/>
            <person name="Hibbett D."/>
            <person name="Henrissat B."/>
            <person name="Matheny P.B."/>
            <person name="Labbe J."/>
            <person name="Martin F."/>
        </authorList>
    </citation>
    <scope>NUCLEOTIDE SEQUENCE</scope>
    <source>
        <strain evidence="1">EC-137</strain>
    </source>
</reference>
<name>A0ACB8QVI6_9AGAM</name>
<organism evidence="1 2">
    <name type="scientific">Vararia minispora EC-137</name>
    <dbReference type="NCBI Taxonomy" id="1314806"/>
    <lineage>
        <taxon>Eukaryota</taxon>
        <taxon>Fungi</taxon>
        <taxon>Dikarya</taxon>
        <taxon>Basidiomycota</taxon>
        <taxon>Agaricomycotina</taxon>
        <taxon>Agaricomycetes</taxon>
        <taxon>Russulales</taxon>
        <taxon>Lachnocladiaceae</taxon>
        <taxon>Vararia</taxon>
    </lineage>
</organism>
<accession>A0ACB8QVI6</accession>
<keyword evidence="2" id="KW-1185">Reference proteome</keyword>
<dbReference type="Proteomes" id="UP000814128">
    <property type="component" value="Unassembled WGS sequence"/>
</dbReference>
<proteinExistence type="predicted"/>